<protein>
    <submittedName>
        <fullName evidence="4">DUF1746-domain-containing protein</fullName>
    </submittedName>
</protein>
<dbReference type="PANTHER" id="PTHR39405">
    <property type="entry name" value="DSC E3 UBIQUITIN LIGASE COMPLEX SUBUNIT 4"/>
    <property type="match status" value="1"/>
</dbReference>
<evidence type="ECO:0000259" key="3">
    <source>
        <dbReference type="Pfam" id="PF08508"/>
    </source>
</evidence>
<proteinExistence type="predicted"/>
<dbReference type="InterPro" id="IPR038967">
    <property type="entry name" value="Dsc4-like"/>
</dbReference>
<feature type="region of interest" description="Disordered" evidence="1">
    <location>
        <begin position="1"/>
        <end position="26"/>
    </location>
</feature>
<dbReference type="Proteomes" id="UP000799757">
    <property type="component" value="Unassembled WGS sequence"/>
</dbReference>
<feature type="transmembrane region" description="Helical" evidence="2">
    <location>
        <begin position="124"/>
        <end position="141"/>
    </location>
</feature>
<dbReference type="PANTHER" id="PTHR39405:SF1">
    <property type="entry name" value="DSC E3 UBIQUITIN LIGASE COMPLEX SUBUNIT 4"/>
    <property type="match status" value="1"/>
</dbReference>
<evidence type="ECO:0000313" key="5">
    <source>
        <dbReference type="Proteomes" id="UP000799757"/>
    </source>
</evidence>
<accession>A0A6A6WS02</accession>
<dbReference type="GO" id="GO:0032933">
    <property type="term" value="P:SREBP signaling pathway"/>
    <property type="evidence" value="ECO:0007669"/>
    <property type="project" value="InterPro"/>
</dbReference>
<keyword evidence="5" id="KW-1185">Reference proteome</keyword>
<keyword evidence="2" id="KW-0472">Membrane</keyword>
<dbReference type="Pfam" id="PF08508">
    <property type="entry name" value="DUF1746"/>
    <property type="match status" value="1"/>
</dbReference>
<sequence length="347" mass="38268">MDDEAESSRASLLRHGNSPVDPDAQHERAIADVEVEEDHDTAEDAAAREQMAKERRVDAKRKRILFLEHLLRELDTLVFLELITIYHLDCSFFWFLVRTVIHVSLLTPLPDLALARPSDEHKPILLVLVSFTITFLLHIFYAPPSAGEDTRGYLHGGLMIDFIGQEGPTNKWKLAGLDICLLMLQLLMMSVHVKRRVLKKKLAKMAGGTPAAPATEGETTNTEAESAGAETPATTTTSPEREQDPDSEERGVLRRTDTLSDIGADLDEEDALLPSSSEAGQADALEILSSGQCVIGEFSVIDTLIQEHHNYNEYRQTRAEAGASSSLSPSTLRQLQTIRMRFGVGGG</sequence>
<evidence type="ECO:0000313" key="4">
    <source>
        <dbReference type="EMBL" id="KAF2786869.1"/>
    </source>
</evidence>
<organism evidence="4 5">
    <name type="scientific">Melanomma pulvis-pyrius CBS 109.77</name>
    <dbReference type="NCBI Taxonomy" id="1314802"/>
    <lineage>
        <taxon>Eukaryota</taxon>
        <taxon>Fungi</taxon>
        <taxon>Dikarya</taxon>
        <taxon>Ascomycota</taxon>
        <taxon>Pezizomycotina</taxon>
        <taxon>Dothideomycetes</taxon>
        <taxon>Pleosporomycetidae</taxon>
        <taxon>Pleosporales</taxon>
        <taxon>Melanommataceae</taxon>
        <taxon>Melanomma</taxon>
    </lineage>
</organism>
<keyword evidence="2" id="KW-1133">Transmembrane helix</keyword>
<feature type="compositionally biased region" description="Low complexity" evidence="1">
    <location>
        <begin position="206"/>
        <end position="238"/>
    </location>
</feature>
<keyword evidence="2" id="KW-0812">Transmembrane</keyword>
<dbReference type="AlphaFoldDB" id="A0A6A6WS02"/>
<feature type="compositionally biased region" description="Basic and acidic residues" evidence="1">
    <location>
        <begin position="239"/>
        <end position="258"/>
    </location>
</feature>
<feature type="transmembrane region" description="Helical" evidence="2">
    <location>
        <begin position="174"/>
        <end position="193"/>
    </location>
</feature>
<feature type="region of interest" description="Disordered" evidence="1">
    <location>
        <begin position="206"/>
        <end position="258"/>
    </location>
</feature>
<dbReference type="OrthoDB" id="5428737at2759"/>
<dbReference type="EMBL" id="MU002394">
    <property type="protein sequence ID" value="KAF2786869.1"/>
    <property type="molecule type" value="Genomic_DNA"/>
</dbReference>
<feature type="domain" description="DUF1746" evidence="3">
    <location>
        <begin position="73"/>
        <end position="188"/>
    </location>
</feature>
<reference evidence="4" key="1">
    <citation type="journal article" date="2020" name="Stud. Mycol.">
        <title>101 Dothideomycetes genomes: a test case for predicting lifestyles and emergence of pathogens.</title>
        <authorList>
            <person name="Haridas S."/>
            <person name="Albert R."/>
            <person name="Binder M."/>
            <person name="Bloem J."/>
            <person name="Labutti K."/>
            <person name="Salamov A."/>
            <person name="Andreopoulos B."/>
            <person name="Baker S."/>
            <person name="Barry K."/>
            <person name="Bills G."/>
            <person name="Bluhm B."/>
            <person name="Cannon C."/>
            <person name="Castanera R."/>
            <person name="Culley D."/>
            <person name="Daum C."/>
            <person name="Ezra D."/>
            <person name="Gonzalez J."/>
            <person name="Henrissat B."/>
            <person name="Kuo A."/>
            <person name="Liang C."/>
            <person name="Lipzen A."/>
            <person name="Lutzoni F."/>
            <person name="Magnuson J."/>
            <person name="Mondo S."/>
            <person name="Nolan M."/>
            <person name="Ohm R."/>
            <person name="Pangilinan J."/>
            <person name="Park H.-J."/>
            <person name="Ramirez L."/>
            <person name="Alfaro M."/>
            <person name="Sun H."/>
            <person name="Tritt A."/>
            <person name="Yoshinaga Y."/>
            <person name="Zwiers L.-H."/>
            <person name="Turgeon B."/>
            <person name="Goodwin S."/>
            <person name="Spatafora J."/>
            <person name="Crous P."/>
            <person name="Grigoriev I."/>
        </authorList>
    </citation>
    <scope>NUCLEOTIDE SEQUENCE</scope>
    <source>
        <strain evidence="4">CBS 109.77</strain>
    </source>
</reference>
<name>A0A6A6WS02_9PLEO</name>
<dbReference type="InterPro" id="IPR013715">
    <property type="entry name" value="DUF1746"/>
</dbReference>
<evidence type="ECO:0000256" key="1">
    <source>
        <dbReference type="SAM" id="MobiDB-lite"/>
    </source>
</evidence>
<evidence type="ECO:0000256" key="2">
    <source>
        <dbReference type="SAM" id="Phobius"/>
    </source>
</evidence>
<dbReference type="GO" id="GO:0044695">
    <property type="term" value="C:Dsc E3 ubiquitin ligase complex"/>
    <property type="evidence" value="ECO:0007669"/>
    <property type="project" value="InterPro"/>
</dbReference>
<dbReference type="GO" id="GO:0005783">
    <property type="term" value="C:endoplasmic reticulum"/>
    <property type="evidence" value="ECO:0007669"/>
    <property type="project" value="TreeGrafter"/>
</dbReference>
<gene>
    <name evidence="4" type="ORF">K505DRAFT_258957</name>
</gene>